<dbReference type="Gene3D" id="3.30.342.10">
    <property type="entry name" value="DNA Polymerase, chain B, domain 1"/>
    <property type="match status" value="1"/>
</dbReference>
<proteinExistence type="predicted"/>
<name>A0A481YQ05_9VIRU</name>
<gene>
    <name evidence="1" type="ORF">LCIVAC01_00770</name>
</gene>
<reference evidence="1" key="1">
    <citation type="journal article" date="2019" name="MBio">
        <title>Virus Genomes from Deep Sea Sediments Expand the Ocean Megavirome and Support Independent Origins of Viral Gigantism.</title>
        <authorList>
            <person name="Backstrom D."/>
            <person name="Yutin N."/>
            <person name="Jorgensen S.L."/>
            <person name="Dharamshi J."/>
            <person name="Homa F."/>
            <person name="Zaremba-Niedwiedzka K."/>
            <person name="Spang A."/>
            <person name="Wolf Y.I."/>
            <person name="Koonin E.V."/>
            <person name="Ettema T.J."/>
        </authorList>
    </citation>
    <scope>NUCLEOTIDE SEQUENCE</scope>
</reference>
<sequence>MSKKHEQIFVYSWYYDEKERNATVIRAYGLDKNNKTVCLMINDFLPYIYVELPTTTIKWNSTKAQMVVDNLSHLCGAQEAITMKFQKKKKLYYAHKVKTRDGKRKDKLFPYLKLSFTNPRDITN</sequence>
<accession>A0A481YQ05</accession>
<protein>
    <submittedName>
        <fullName evidence="1">Uncharacterized protein</fullName>
    </submittedName>
</protein>
<organism evidence="1">
    <name type="scientific">Iridovirus LCIVAC01</name>
    <dbReference type="NCBI Taxonomy" id="2506607"/>
    <lineage>
        <taxon>Viruses</taxon>
        <taxon>Varidnaviria</taxon>
        <taxon>Bamfordvirae</taxon>
        <taxon>Nucleocytoviricota</taxon>
        <taxon>Megaviricetes</taxon>
        <taxon>Pimascovirales</taxon>
        <taxon>Pimascovirales incertae sedis</taxon>
        <taxon>Iridoviridae</taxon>
    </lineage>
</organism>
<dbReference type="InterPro" id="IPR012337">
    <property type="entry name" value="RNaseH-like_sf"/>
</dbReference>
<evidence type="ECO:0000313" key="1">
    <source>
        <dbReference type="EMBL" id="QBK85268.1"/>
    </source>
</evidence>
<dbReference type="EMBL" id="MK500312">
    <property type="protein sequence ID" value="QBK85268.1"/>
    <property type="molecule type" value="Genomic_DNA"/>
</dbReference>
<dbReference type="SUPFAM" id="SSF53098">
    <property type="entry name" value="Ribonuclease H-like"/>
    <property type="match status" value="1"/>
</dbReference>